<proteinExistence type="predicted"/>
<gene>
    <name evidence="2" type="ORF">FC26_GL002137</name>
</gene>
<dbReference type="InterPro" id="IPR008254">
    <property type="entry name" value="Flavodoxin/NO_synth"/>
</dbReference>
<organism evidence="2 3">
    <name type="scientific">Paucilactobacillus vaccinostercus DSM 20634</name>
    <dbReference type="NCBI Taxonomy" id="1423813"/>
    <lineage>
        <taxon>Bacteria</taxon>
        <taxon>Bacillati</taxon>
        <taxon>Bacillota</taxon>
        <taxon>Bacilli</taxon>
        <taxon>Lactobacillales</taxon>
        <taxon>Lactobacillaceae</taxon>
        <taxon>Paucilactobacillus</taxon>
    </lineage>
</organism>
<name>A0A0R2A564_9LACO</name>
<dbReference type="GO" id="GO:0010181">
    <property type="term" value="F:FMN binding"/>
    <property type="evidence" value="ECO:0007669"/>
    <property type="project" value="InterPro"/>
</dbReference>
<dbReference type="InterPro" id="IPR029039">
    <property type="entry name" value="Flavoprotein-like_sf"/>
</dbReference>
<dbReference type="GO" id="GO:0016651">
    <property type="term" value="F:oxidoreductase activity, acting on NAD(P)H"/>
    <property type="evidence" value="ECO:0007669"/>
    <property type="project" value="UniProtKB-ARBA"/>
</dbReference>
<feature type="domain" description="Flavodoxin-like" evidence="1">
    <location>
        <begin position="7"/>
        <end position="154"/>
    </location>
</feature>
<keyword evidence="3" id="KW-1185">Reference proteome</keyword>
<sequence>MISAPQTLIIYYSRTGNTASIARQIAQIIGADVFELNTKDAFPKDMSATADVAIKQYQSGQLPELVETPTLSSYQRILIGSPVWNGKLATPIARYLQETQFSQQQVGLFCSSVGQAANVTTKGIKGTTKILPTLFLVGSVVTADQVNQWLVKDC</sequence>
<dbReference type="PANTHER" id="PTHR39201:SF1">
    <property type="entry name" value="FLAVODOXIN-LIKE DOMAIN-CONTAINING PROTEIN"/>
    <property type="match status" value="1"/>
</dbReference>
<dbReference type="EMBL" id="AYYY01000005">
    <property type="protein sequence ID" value="KRM62561.1"/>
    <property type="molecule type" value="Genomic_DNA"/>
</dbReference>
<dbReference type="STRING" id="1423813.FC26_GL002137"/>
<dbReference type="PROSITE" id="PS00201">
    <property type="entry name" value="FLAVODOXIN"/>
    <property type="match status" value="1"/>
</dbReference>
<dbReference type="PATRIC" id="fig|1423813.3.peg.2175"/>
<accession>A0A0R2A564</accession>
<evidence type="ECO:0000313" key="2">
    <source>
        <dbReference type="EMBL" id="KRM62561.1"/>
    </source>
</evidence>
<comment type="caution">
    <text evidence="2">The sequence shown here is derived from an EMBL/GenBank/DDBJ whole genome shotgun (WGS) entry which is preliminary data.</text>
</comment>
<dbReference type="PANTHER" id="PTHR39201">
    <property type="entry name" value="EXPORTED PROTEIN-RELATED"/>
    <property type="match status" value="1"/>
</dbReference>
<dbReference type="Pfam" id="PF12682">
    <property type="entry name" value="Flavodoxin_4"/>
    <property type="match status" value="1"/>
</dbReference>
<evidence type="ECO:0000259" key="1">
    <source>
        <dbReference type="PROSITE" id="PS50902"/>
    </source>
</evidence>
<protein>
    <recommendedName>
        <fullName evidence="1">Flavodoxin-like domain-containing protein</fullName>
    </recommendedName>
</protein>
<dbReference type="SUPFAM" id="SSF52218">
    <property type="entry name" value="Flavoproteins"/>
    <property type="match status" value="1"/>
</dbReference>
<dbReference type="InterPro" id="IPR001226">
    <property type="entry name" value="Flavodoxin_CS"/>
</dbReference>
<reference evidence="2 3" key="1">
    <citation type="journal article" date="2015" name="Genome Announc.">
        <title>Expanding the biotechnology potential of lactobacilli through comparative genomics of 213 strains and associated genera.</title>
        <authorList>
            <person name="Sun Z."/>
            <person name="Harris H.M."/>
            <person name="McCann A."/>
            <person name="Guo C."/>
            <person name="Argimon S."/>
            <person name="Zhang W."/>
            <person name="Yang X."/>
            <person name="Jeffery I.B."/>
            <person name="Cooney J.C."/>
            <person name="Kagawa T.F."/>
            <person name="Liu W."/>
            <person name="Song Y."/>
            <person name="Salvetti E."/>
            <person name="Wrobel A."/>
            <person name="Rasinkangas P."/>
            <person name="Parkhill J."/>
            <person name="Rea M.C."/>
            <person name="O'Sullivan O."/>
            <person name="Ritari J."/>
            <person name="Douillard F.P."/>
            <person name="Paul Ross R."/>
            <person name="Yang R."/>
            <person name="Briner A.E."/>
            <person name="Felis G.E."/>
            <person name="de Vos W.M."/>
            <person name="Barrangou R."/>
            <person name="Klaenhammer T.R."/>
            <person name="Caufield P.W."/>
            <person name="Cui Y."/>
            <person name="Zhang H."/>
            <person name="O'Toole P.W."/>
        </authorList>
    </citation>
    <scope>NUCLEOTIDE SEQUENCE [LARGE SCALE GENOMIC DNA]</scope>
    <source>
        <strain evidence="2 3">DSM 20634</strain>
    </source>
</reference>
<dbReference type="PROSITE" id="PS50902">
    <property type="entry name" value="FLAVODOXIN_LIKE"/>
    <property type="match status" value="1"/>
</dbReference>
<dbReference type="Gene3D" id="3.40.50.360">
    <property type="match status" value="1"/>
</dbReference>
<dbReference type="Proteomes" id="UP000051733">
    <property type="component" value="Unassembled WGS sequence"/>
</dbReference>
<dbReference type="AlphaFoldDB" id="A0A0R2A564"/>
<dbReference type="GO" id="GO:0009055">
    <property type="term" value="F:electron transfer activity"/>
    <property type="evidence" value="ECO:0007669"/>
    <property type="project" value="InterPro"/>
</dbReference>
<evidence type="ECO:0000313" key="3">
    <source>
        <dbReference type="Proteomes" id="UP000051733"/>
    </source>
</evidence>